<gene>
    <name evidence="1" type="ORF">METZ01_LOCUS76698</name>
</gene>
<protein>
    <recommendedName>
        <fullName evidence="2">Exo-alpha-sialidase</fullName>
    </recommendedName>
</protein>
<accession>A0A381U761</accession>
<reference evidence="1" key="1">
    <citation type="submission" date="2018-05" db="EMBL/GenBank/DDBJ databases">
        <authorList>
            <person name="Lanie J.A."/>
            <person name="Ng W.-L."/>
            <person name="Kazmierczak K.M."/>
            <person name="Andrzejewski T.M."/>
            <person name="Davidsen T.M."/>
            <person name="Wayne K.J."/>
            <person name="Tettelin H."/>
            <person name="Glass J.I."/>
            <person name="Rusch D."/>
            <person name="Podicherti R."/>
            <person name="Tsui H.-C.T."/>
            <person name="Winkler M.E."/>
        </authorList>
    </citation>
    <scope>NUCLEOTIDE SEQUENCE</scope>
</reference>
<dbReference type="AlphaFoldDB" id="A0A381U761"/>
<evidence type="ECO:0000313" key="1">
    <source>
        <dbReference type="EMBL" id="SVA23844.1"/>
    </source>
</evidence>
<dbReference type="EMBL" id="UINC01005836">
    <property type="protein sequence ID" value="SVA23844.1"/>
    <property type="molecule type" value="Genomic_DNA"/>
</dbReference>
<name>A0A381U761_9ZZZZ</name>
<evidence type="ECO:0008006" key="2">
    <source>
        <dbReference type="Google" id="ProtNLM"/>
    </source>
</evidence>
<proteinExistence type="predicted"/>
<sequence>MSGKILDVQDTQALVSLAKVLVDQEAAKLLVSPQKNDDGFWFGSGNIIEPEPGRFLLCGRYRNHGDSRTGTGAGARGLEFAILEAASPEGPFNKIRSFTKQDLSREDAPVVSIEGGKLLAGPDGFEMFVSMEKGICYPDGLESFQKPGTGVWSIDCMKATDVAGLDLGTMIEAQSSRNGSTLHIKDPVVFDAPGGGTALAFCSHPFSWSSSNTGLAIRSEGADAFKMNTNCMIERGATWDVACTRLTDRLAVPQVGRFASLPPLSLYFYDGAECLRALDENPAASKRPRGFSCEELGGLAWGWDSEFPKIQRLSVDFPLFVSPHGTGCSRYVSTLATSGAIMASWQQSQPDLSQPLVGNFVKKEAIDRLLG</sequence>
<organism evidence="1">
    <name type="scientific">marine metagenome</name>
    <dbReference type="NCBI Taxonomy" id="408172"/>
    <lineage>
        <taxon>unclassified sequences</taxon>
        <taxon>metagenomes</taxon>
        <taxon>ecological metagenomes</taxon>
    </lineage>
</organism>